<evidence type="ECO:0000313" key="3">
    <source>
        <dbReference type="Proteomes" id="UP000198943"/>
    </source>
</evidence>
<dbReference type="Pfam" id="PF13472">
    <property type="entry name" value="Lipase_GDSL_2"/>
    <property type="match status" value="1"/>
</dbReference>
<dbReference type="SUPFAM" id="SSF52266">
    <property type="entry name" value="SGNH hydrolase"/>
    <property type="match status" value="1"/>
</dbReference>
<dbReference type="Gene3D" id="3.40.50.1110">
    <property type="entry name" value="SGNH hydrolase"/>
    <property type="match status" value="1"/>
</dbReference>
<name>A0A1G6K4U9_9FIRM</name>
<protein>
    <submittedName>
        <fullName evidence="2">Lysophospholipase L1</fullName>
    </submittedName>
</protein>
<dbReference type="InterPro" id="IPR013830">
    <property type="entry name" value="SGNH_hydro"/>
</dbReference>
<dbReference type="OrthoDB" id="9777593at2"/>
<dbReference type="EMBL" id="FMYW01000004">
    <property type="protein sequence ID" value="SDC25645.1"/>
    <property type="molecule type" value="Genomic_DNA"/>
</dbReference>
<evidence type="ECO:0000313" key="2">
    <source>
        <dbReference type="EMBL" id="SDC25645.1"/>
    </source>
</evidence>
<organism evidence="2 3">
    <name type="scientific">Succiniclasticum ruminis</name>
    <dbReference type="NCBI Taxonomy" id="40841"/>
    <lineage>
        <taxon>Bacteria</taxon>
        <taxon>Bacillati</taxon>
        <taxon>Bacillota</taxon>
        <taxon>Negativicutes</taxon>
        <taxon>Acidaminococcales</taxon>
        <taxon>Acidaminococcaceae</taxon>
        <taxon>Succiniclasticum</taxon>
    </lineage>
</organism>
<dbReference type="AlphaFoldDB" id="A0A1G6K4U9"/>
<accession>A0A1G6K4U9</accession>
<reference evidence="3" key="1">
    <citation type="submission" date="2016-10" db="EMBL/GenBank/DDBJ databases">
        <authorList>
            <person name="Varghese N."/>
            <person name="Submissions S."/>
        </authorList>
    </citation>
    <scope>NUCLEOTIDE SEQUENCE [LARGE SCALE GENOMIC DNA]</scope>
    <source>
        <strain evidence="3">DSM 11005</strain>
    </source>
</reference>
<keyword evidence="3" id="KW-1185">Reference proteome</keyword>
<proteinExistence type="predicted"/>
<sequence length="181" mass="20969">MNTIACFGDSLIEGFPFSPENSWIAQVKKNTGIRMLNHGICGECCDDIKDRLIWRPLPKEVTHVLFEGGMNDIIQGCPLTFSIEQIKLAKQFCDEQNAAFCLVLPWLCGAEELNHLIERLREAMKKEFENKCYLLDFEPMLLTKKHRMEWFIWDGVHPKSETYEALGNFASPLLETWIKEK</sequence>
<evidence type="ECO:0000259" key="1">
    <source>
        <dbReference type="Pfam" id="PF13472"/>
    </source>
</evidence>
<gene>
    <name evidence="2" type="ORF">SAMN04487864_10447</name>
</gene>
<dbReference type="RefSeq" id="WP_093729748.1">
    <property type="nucleotide sequence ID" value="NZ_FMYW01000004.1"/>
</dbReference>
<feature type="domain" description="SGNH hydrolase-type esterase" evidence="1">
    <location>
        <begin position="6"/>
        <end position="165"/>
    </location>
</feature>
<dbReference type="InterPro" id="IPR036514">
    <property type="entry name" value="SGNH_hydro_sf"/>
</dbReference>
<dbReference type="Proteomes" id="UP000198943">
    <property type="component" value="Unassembled WGS sequence"/>
</dbReference>